<dbReference type="Gene3D" id="3.40.50.720">
    <property type="entry name" value="NAD(P)-binding Rossmann-like Domain"/>
    <property type="match status" value="1"/>
</dbReference>
<reference evidence="8" key="2">
    <citation type="submission" date="2023-11" db="UniProtKB">
        <authorList>
            <consortium name="WormBaseParasite"/>
        </authorList>
    </citation>
    <scope>IDENTIFICATION</scope>
</reference>
<dbReference type="InterPro" id="IPR036291">
    <property type="entry name" value="NAD(P)-bd_dom_sf"/>
</dbReference>
<keyword evidence="6" id="KW-1133">Transmembrane helix</keyword>
<evidence type="ECO:0000313" key="7">
    <source>
        <dbReference type="Proteomes" id="UP000050795"/>
    </source>
</evidence>
<accession>A0AA85IUE4</accession>
<dbReference type="PANTHER" id="PTHR43899">
    <property type="entry name" value="RH59310P"/>
    <property type="match status" value="1"/>
</dbReference>
<keyword evidence="6" id="KW-0472">Membrane</keyword>
<dbReference type="GO" id="GO:0016491">
    <property type="term" value="F:oxidoreductase activity"/>
    <property type="evidence" value="ECO:0007669"/>
    <property type="project" value="UniProtKB-KW"/>
</dbReference>
<dbReference type="PIRSF" id="PIRSF000126">
    <property type="entry name" value="11-beta-HSD1"/>
    <property type="match status" value="1"/>
</dbReference>
<organism evidence="7 8">
    <name type="scientific">Trichobilharzia regenti</name>
    <name type="common">Nasal bird schistosome</name>
    <dbReference type="NCBI Taxonomy" id="157069"/>
    <lineage>
        <taxon>Eukaryota</taxon>
        <taxon>Metazoa</taxon>
        <taxon>Spiralia</taxon>
        <taxon>Lophotrochozoa</taxon>
        <taxon>Platyhelminthes</taxon>
        <taxon>Trematoda</taxon>
        <taxon>Digenea</taxon>
        <taxon>Strigeidida</taxon>
        <taxon>Schistosomatoidea</taxon>
        <taxon>Schistosomatidae</taxon>
        <taxon>Trichobilharzia</taxon>
    </lineage>
</organism>
<comment type="similarity">
    <text evidence="2 5">Belongs to the short-chain dehydrogenases/reductases (SDR) family.</text>
</comment>
<evidence type="ECO:0000256" key="1">
    <source>
        <dbReference type="ARBA" id="ARBA00004240"/>
    </source>
</evidence>
<evidence type="ECO:0000256" key="2">
    <source>
        <dbReference type="ARBA" id="ARBA00006484"/>
    </source>
</evidence>
<evidence type="ECO:0000256" key="6">
    <source>
        <dbReference type="SAM" id="Phobius"/>
    </source>
</evidence>
<evidence type="ECO:0000256" key="5">
    <source>
        <dbReference type="RuleBase" id="RU000363"/>
    </source>
</evidence>
<keyword evidence="7" id="KW-1185">Reference proteome</keyword>
<evidence type="ECO:0000256" key="4">
    <source>
        <dbReference type="ARBA" id="ARBA00023002"/>
    </source>
</evidence>
<dbReference type="GO" id="GO:0005783">
    <property type="term" value="C:endoplasmic reticulum"/>
    <property type="evidence" value="ECO:0007669"/>
    <property type="project" value="UniProtKB-SubCell"/>
</dbReference>
<dbReference type="Pfam" id="PF00106">
    <property type="entry name" value="adh_short"/>
    <property type="match status" value="1"/>
</dbReference>
<dbReference type="InterPro" id="IPR051019">
    <property type="entry name" value="VLCFA-Steroid_DH"/>
</dbReference>
<feature type="transmembrane region" description="Helical" evidence="6">
    <location>
        <begin position="12"/>
        <end position="35"/>
    </location>
</feature>
<dbReference type="CDD" id="cd05356">
    <property type="entry name" value="17beta-HSD1_like_SDR_c"/>
    <property type="match status" value="1"/>
</dbReference>
<dbReference type="AlphaFoldDB" id="A0AA85IUE4"/>
<keyword evidence="3" id="KW-0521">NADP</keyword>
<evidence type="ECO:0000256" key="3">
    <source>
        <dbReference type="ARBA" id="ARBA00022857"/>
    </source>
</evidence>
<proteinExistence type="inferred from homology"/>
<dbReference type="SUPFAM" id="SSF51735">
    <property type="entry name" value="NAD(P)-binding Rossmann-fold domains"/>
    <property type="match status" value="1"/>
</dbReference>
<name>A0AA85IUE4_TRIRE</name>
<keyword evidence="6" id="KW-0812">Transmembrane</keyword>
<dbReference type="PRINTS" id="PR00080">
    <property type="entry name" value="SDRFAMILY"/>
</dbReference>
<dbReference type="PANTHER" id="PTHR43899:SF13">
    <property type="entry name" value="RH59310P"/>
    <property type="match status" value="1"/>
</dbReference>
<dbReference type="InterPro" id="IPR002347">
    <property type="entry name" value="SDR_fam"/>
</dbReference>
<sequence>MDILKKIQEDWWIFLILLINVWLNLKVTQLLGIVLKYTVGKCCCSKRKYLRRAGEWAIVTGASSGIGKAYAEELAKDGLNIMLIGNIEQQLFSVADELCQKYKIETKFVVADFTIDNVYDIIEPEIEKLPSVACLVNNVGMMGEMDLFISSRCSNSKDFIKNIIHCNTLSTATMTRIVMPKMLSQKQSNPAIINIASYSGVKVFPYIAMYAATKAFVIQFSRSISAEDYDKKILIQTVCPLLVATPMAKIDKPTFFIPTAETYVKSALDMLGVESFTYGYIRHDLKAFLFDLLPQPIWIALTKARVKSMKKNQK</sequence>
<reference evidence="7" key="1">
    <citation type="submission" date="2022-06" db="EMBL/GenBank/DDBJ databases">
        <authorList>
            <person name="Berger JAMES D."/>
            <person name="Berger JAMES D."/>
        </authorList>
    </citation>
    <scope>NUCLEOTIDE SEQUENCE [LARGE SCALE GENOMIC DNA]</scope>
</reference>
<dbReference type="PRINTS" id="PR00081">
    <property type="entry name" value="GDHRDH"/>
</dbReference>
<comment type="subcellular location">
    <subcellularLocation>
        <location evidence="1">Endoplasmic reticulum</location>
    </subcellularLocation>
</comment>
<dbReference type="Proteomes" id="UP000050795">
    <property type="component" value="Unassembled WGS sequence"/>
</dbReference>
<keyword evidence="4" id="KW-0560">Oxidoreductase</keyword>
<dbReference type="WBParaSite" id="TREG1_103680.1">
    <property type="protein sequence ID" value="TREG1_103680.1"/>
    <property type="gene ID" value="TREG1_103680"/>
</dbReference>
<evidence type="ECO:0000313" key="8">
    <source>
        <dbReference type="WBParaSite" id="TREG1_103680.1"/>
    </source>
</evidence>
<protein>
    <submittedName>
        <fullName evidence="8">Uncharacterized protein</fullName>
    </submittedName>
</protein>
<dbReference type="PROSITE" id="PS00061">
    <property type="entry name" value="ADH_SHORT"/>
    <property type="match status" value="1"/>
</dbReference>
<dbReference type="InterPro" id="IPR020904">
    <property type="entry name" value="Sc_DH/Rdtase_CS"/>
</dbReference>
<dbReference type="FunFam" id="3.40.50.720:FF:000137">
    <property type="entry name" value="Hydroxysteroid (17-beta) dehydrogenase 3"/>
    <property type="match status" value="1"/>
</dbReference>